<dbReference type="Proteomes" id="UP001237780">
    <property type="component" value="Unassembled WGS sequence"/>
</dbReference>
<name>A0ABU0SAT7_9HYPH</name>
<proteinExistence type="predicted"/>
<gene>
    <name evidence="1" type="ORF">QFZ34_003060</name>
</gene>
<comment type="caution">
    <text evidence="1">The sequence shown here is derived from an EMBL/GenBank/DDBJ whole genome shotgun (WGS) entry which is preliminary data.</text>
</comment>
<protein>
    <submittedName>
        <fullName evidence="1">Uncharacterized coiled-coil DUF342 family protein</fullName>
    </submittedName>
</protein>
<accession>A0ABU0SAT7</accession>
<organism evidence="1 2">
    <name type="scientific">Phyllobacterium ifriqiyense</name>
    <dbReference type="NCBI Taxonomy" id="314238"/>
    <lineage>
        <taxon>Bacteria</taxon>
        <taxon>Pseudomonadati</taxon>
        <taxon>Pseudomonadota</taxon>
        <taxon>Alphaproteobacteria</taxon>
        <taxon>Hyphomicrobiales</taxon>
        <taxon>Phyllobacteriaceae</taxon>
        <taxon>Phyllobacterium</taxon>
    </lineage>
</organism>
<dbReference type="RefSeq" id="WP_115051470.1">
    <property type="nucleotide sequence ID" value="NZ_JAUSZT010000003.1"/>
</dbReference>
<reference evidence="1 2" key="1">
    <citation type="submission" date="2023-07" db="EMBL/GenBank/DDBJ databases">
        <title>Comparative genomics of wheat-associated soil bacteria to identify genetic determinants of phenazine resistance.</title>
        <authorList>
            <person name="Mouncey N."/>
        </authorList>
    </citation>
    <scope>NUCLEOTIDE SEQUENCE [LARGE SCALE GENOMIC DNA]</scope>
    <source>
        <strain evidence="1 2">W4I11</strain>
    </source>
</reference>
<dbReference type="EMBL" id="JAUSZT010000003">
    <property type="protein sequence ID" value="MDQ0997878.1"/>
    <property type="molecule type" value="Genomic_DNA"/>
</dbReference>
<keyword evidence="2" id="KW-1185">Reference proteome</keyword>
<evidence type="ECO:0000313" key="2">
    <source>
        <dbReference type="Proteomes" id="UP001237780"/>
    </source>
</evidence>
<evidence type="ECO:0000313" key="1">
    <source>
        <dbReference type="EMBL" id="MDQ0997878.1"/>
    </source>
</evidence>
<sequence length="62" mass="7157">MAFEDVKARIALLVEEMVKRPADAHEIHETLREHLNELRAMGMPLPDDLVALERKLETDFDS</sequence>